<name>A0A8H3XJF2_GIGMA</name>
<feature type="compositionally biased region" description="Polar residues" evidence="1">
    <location>
        <begin position="24"/>
        <end position="46"/>
    </location>
</feature>
<dbReference type="InterPro" id="IPR036053">
    <property type="entry name" value="PABP-dom"/>
</dbReference>
<reference evidence="3 4" key="1">
    <citation type="journal article" date="2019" name="Environ. Microbiol.">
        <title>At the nexus of three kingdoms: the genome of the mycorrhizal fungus Gigaspora margarita provides insights into plant, endobacterial and fungal interactions.</title>
        <authorList>
            <person name="Venice F."/>
            <person name="Ghignone S."/>
            <person name="Salvioli di Fossalunga A."/>
            <person name="Amselem J."/>
            <person name="Novero M."/>
            <person name="Xianan X."/>
            <person name="Sedzielewska Toro K."/>
            <person name="Morin E."/>
            <person name="Lipzen A."/>
            <person name="Grigoriev I.V."/>
            <person name="Henrissat B."/>
            <person name="Martin F.M."/>
            <person name="Bonfante P."/>
        </authorList>
    </citation>
    <scope>NUCLEOTIDE SEQUENCE [LARGE SCALE GENOMIC DNA]</scope>
    <source>
        <strain evidence="3 4">BEG34</strain>
    </source>
</reference>
<feature type="region of interest" description="Disordered" evidence="1">
    <location>
        <begin position="1"/>
        <end position="50"/>
    </location>
</feature>
<dbReference type="Pfam" id="PF00658">
    <property type="entry name" value="MLLE"/>
    <property type="match status" value="1"/>
</dbReference>
<dbReference type="OrthoDB" id="6159137at2759"/>
<dbReference type="SUPFAM" id="SSF63570">
    <property type="entry name" value="PABC (PABP) domain"/>
    <property type="match status" value="1"/>
</dbReference>
<accession>A0A8H3XJF2</accession>
<dbReference type="PROSITE" id="PS51309">
    <property type="entry name" value="PABC"/>
    <property type="match status" value="1"/>
</dbReference>
<dbReference type="GO" id="GO:0003723">
    <property type="term" value="F:RNA binding"/>
    <property type="evidence" value="ECO:0007669"/>
    <property type="project" value="InterPro"/>
</dbReference>
<feature type="domain" description="PABC" evidence="2">
    <location>
        <begin position="58"/>
        <end position="137"/>
    </location>
</feature>
<dbReference type="AlphaFoldDB" id="A0A8H3XJF2"/>
<evidence type="ECO:0000313" key="4">
    <source>
        <dbReference type="Proteomes" id="UP000439903"/>
    </source>
</evidence>
<evidence type="ECO:0000259" key="2">
    <source>
        <dbReference type="PROSITE" id="PS51309"/>
    </source>
</evidence>
<proteinExistence type="predicted"/>
<organism evidence="3 4">
    <name type="scientific">Gigaspora margarita</name>
    <dbReference type="NCBI Taxonomy" id="4874"/>
    <lineage>
        <taxon>Eukaryota</taxon>
        <taxon>Fungi</taxon>
        <taxon>Fungi incertae sedis</taxon>
        <taxon>Mucoromycota</taxon>
        <taxon>Glomeromycotina</taxon>
        <taxon>Glomeromycetes</taxon>
        <taxon>Diversisporales</taxon>
        <taxon>Gigasporaceae</taxon>
        <taxon>Gigaspora</taxon>
    </lineage>
</organism>
<keyword evidence="4" id="KW-1185">Reference proteome</keyword>
<protein>
    <recommendedName>
        <fullName evidence="2">PABC domain-containing protein</fullName>
    </recommendedName>
</protein>
<sequence length="137" mass="15380">MAYSENNFRGDEQLPVDPRLVHGGNTSIDENVQTPSSKTSIGTSEPISKKHVDSAYEEIEQFMDSLKNKSIYEQKMKLGARLFPKIRELDFTSAVASKITLNLLDTDDLRGLAHSMHDPDKFRQRILVAIDKVSASN</sequence>
<gene>
    <name evidence="3" type="ORF">F8M41_000245</name>
</gene>
<dbReference type="Gene3D" id="1.10.1900.10">
    <property type="entry name" value="c-terminal domain of poly(a) binding protein"/>
    <property type="match status" value="1"/>
</dbReference>
<evidence type="ECO:0000313" key="3">
    <source>
        <dbReference type="EMBL" id="KAF0462690.1"/>
    </source>
</evidence>
<comment type="caution">
    <text evidence="3">The sequence shown here is derived from an EMBL/GenBank/DDBJ whole genome shotgun (WGS) entry which is preliminary data.</text>
</comment>
<dbReference type="InterPro" id="IPR002004">
    <property type="entry name" value="PABP_HYD_C"/>
</dbReference>
<dbReference type="EMBL" id="WTPW01001010">
    <property type="protein sequence ID" value="KAF0462690.1"/>
    <property type="molecule type" value="Genomic_DNA"/>
</dbReference>
<evidence type="ECO:0000256" key="1">
    <source>
        <dbReference type="SAM" id="MobiDB-lite"/>
    </source>
</evidence>
<dbReference type="Proteomes" id="UP000439903">
    <property type="component" value="Unassembled WGS sequence"/>
</dbReference>